<accession>A0A8B0SIE3</accession>
<keyword evidence="1" id="KW-0732">Signal</keyword>
<reference evidence="2 4" key="1">
    <citation type="submission" date="2021-03" db="EMBL/GenBank/DDBJ databases">
        <title>Draft genome and methylome analysis of Thiotrix fructosivoruns ATCC 49748.</title>
        <authorList>
            <person name="Fomenkov A."/>
            <person name="Grabovich M.Y."/>
            <person name="Roberts R.J."/>
        </authorList>
    </citation>
    <scope>NUCLEOTIDE SEQUENCE [LARGE SCALE GENOMIC DNA]</scope>
    <source>
        <strain evidence="2 4">ATCC 49748</strain>
        <plasmid evidence="2">pTfr446</plasmid>
    </source>
</reference>
<dbReference type="RefSeq" id="WP_207249299.1">
    <property type="nucleotide sequence ID" value="NZ_JAFMPM010000005.1"/>
</dbReference>
<evidence type="ECO:0000313" key="3">
    <source>
        <dbReference type="EMBL" id="QTX10559.1"/>
    </source>
</evidence>
<sequence>MKHALLISLSLLSAPAFAADPIQEAFDGHIQLLMDAGNKRDTLLAQERFAQFRSLFCGTMKNPQEAEYCKSGMNEGVGTLIKQMSEMMDSPPEDEAAQEQPWQNAGALADEGELAGDGLLSASSTCADQAVIDEALRVGNANIKPERANGLKITRMEKPESIPDMVQEGVKYCRMTAVFNNGMTDGALVGIATPKGAKTQIVVLPNDGGY</sequence>
<geneLocation type="plasmid" evidence="2">
    <name>pTfr446</name>
</geneLocation>
<reference evidence="3" key="2">
    <citation type="submission" date="2021-04" db="EMBL/GenBank/DDBJ databases">
        <title>Complete Genome and methylome analysis of Thiothrix fructosivorans ATCC 49748.</title>
        <authorList>
            <person name="Fomenkov A."/>
            <person name="Sun L."/>
            <person name="Vincze T."/>
            <person name="Grabovich M.Y."/>
            <person name="Roberts R.J."/>
        </authorList>
    </citation>
    <scope>NUCLEOTIDE SEQUENCE</scope>
    <source>
        <strain evidence="3">ATCC 49748</strain>
    </source>
</reference>
<name>A0A8B0SIE3_9GAMM</name>
<dbReference type="EMBL" id="CP072748">
    <property type="protein sequence ID" value="QTX10559.1"/>
    <property type="molecule type" value="Genomic_DNA"/>
</dbReference>
<keyword evidence="2" id="KW-0614">Plasmid</keyword>
<feature type="chain" id="PRO_5032454130" evidence="1">
    <location>
        <begin position="19"/>
        <end position="210"/>
    </location>
</feature>
<organism evidence="3">
    <name type="scientific">Thiothrix fructosivorans</name>
    <dbReference type="NCBI Taxonomy" id="111770"/>
    <lineage>
        <taxon>Bacteria</taxon>
        <taxon>Pseudomonadati</taxon>
        <taxon>Pseudomonadota</taxon>
        <taxon>Gammaproteobacteria</taxon>
        <taxon>Thiotrichales</taxon>
        <taxon>Thiotrichaceae</taxon>
        <taxon>Thiothrix</taxon>
    </lineage>
</organism>
<keyword evidence="4" id="KW-1185">Reference proteome</keyword>
<evidence type="ECO:0000256" key="1">
    <source>
        <dbReference type="SAM" id="SignalP"/>
    </source>
</evidence>
<gene>
    <name evidence="3" type="ORF">J1836_018640</name>
    <name evidence="2" type="ORF">J1836_02425</name>
</gene>
<dbReference type="Proteomes" id="UP000664466">
    <property type="component" value="Unassembled WGS sequence"/>
</dbReference>
<evidence type="ECO:0000313" key="2">
    <source>
        <dbReference type="EMBL" id="MBO0611785.1"/>
    </source>
</evidence>
<dbReference type="EMBL" id="JAFMPM010000005">
    <property type="protein sequence ID" value="MBO0611785.1"/>
    <property type="molecule type" value="Genomic_DNA"/>
</dbReference>
<dbReference type="AlphaFoldDB" id="A0A8B0SIE3"/>
<protein>
    <submittedName>
        <fullName evidence="3">Uncharacterized protein</fullName>
    </submittedName>
</protein>
<proteinExistence type="predicted"/>
<evidence type="ECO:0000313" key="4">
    <source>
        <dbReference type="Proteomes" id="UP000664466"/>
    </source>
</evidence>
<feature type="signal peptide" evidence="1">
    <location>
        <begin position="1"/>
        <end position="18"/>
    </location>
</feature>